<proteinExistence type="predicted"/>
<protein>
    <submittedName>
        <fullName evidence="2">Uncharacterized protein</fullName>
    </submittedName>
</protein>
<evidence type="ECO:0000313" key="3">
    <source>
        <dbReference type="Proteomes" id="UP000003457"/>
    </source>
</evidence>
<dbReference type="RefSeq" id="WP_003843403.1">
    <property type="nucleotide sequence ID" value="NZ_AEHJ01000016.1"/>
</dbReference>
<sequence length="394" mass="43495">MSAMDPEDALDQLLNSTWSNMAQQLGMLHRSLSVDIQQRQRERRGEHARRARLQAAEIKEMEARRAQLLSWESAHRRELNNGFESVLNATVLGHKGCAPLSDTSLLKAWNVSEMLVGTDPGYAPRLERARRLMDEEWSGRHPGETIGQRADRVMNRVTVAYVDRSPQLDDTLAAFEKAGFTVRLDRQEMDREEFRNRHGGETFHVDPEFGEGWDGQRNDRIAECVMMQAVVSVDEAGDRIAFLRDAGLPESSGSDNRSEGDEPSSLFEGSMNENENAAPVSDWPGPSASDGDGRNHDPELGRRNGDGGKDAPTETTPPEKRKMADSVTGGDLSASETGPVDLYGPEEWDGPDLFGEYSPEQEASMASTTPAAPAMEPSMPDVSITKQADLKNAR</sequence>
<accession>A0AB72Z1V6</accession>
<reference evidence="2 3" key="1">
    <citation type="submission" date="2010-10" db="EMBL/GenBank/DDBJ databases">
        <authorList>
            <person name="Durkin A.S."/>
            <person name="Madupu R."/>
            <person name="Torralba M."/>
            <person name="Gillis M."/>
            <person name="Methe B."/>
            <person name="Sutton G."/>
            <person name="Nelson K.E."/>
        </authorList>
    </citation>
    <scope>NUCLEOTIDE SEQUENCE [LARGE SCALE GENOMIC DNA]</scope>
    <source>
        <strain evidence="2 3">JCVIHMP022</strain>
    </source>
</reference>
<dbReference type="AlphaFoldDB" id="A0AB72Z1V6"/>
<feature type="region of interest" description="Disordered" evidence="1">
    <location>
        <begin position="246"/>
        <end position="394"/>
    </location>
</feature>
<name>A0AB72Z1V6_9BIFI</name>
<dbReference type="EMBL" id="AEHJ01000016">
    <property type="protein sequence ID" value="EFO77989.1"/>
    <property type="molecule type" value="Genomic_DNA"/>
</dbReference>
<evidence type="ECO:0000256" key="1">
    <source>
        <dbReference type="SAM" id="MobiDB-lite"/>
    </source>
</evidence>
<organism evidence="2 3">
    <name type="scientific">Bifidobacterium dentium JCVIHMP022</name>
    <dbReference type="NCBI Taxonomy" id="553191"/>
    <lineage>
        <taxon>Bacteria</taxon>
        <taxon>Bacillati</taxon>
        <taxon>Actinomycetota</taxon>
        <taxon>Actinomycetes</taxon>
        <taxon>Bifidobacteriales</taxon>
        <taxon>Bifidobacteriaceae</taxon>
        <taxon>Bifidobacterium</taxon>
    </lineage>
</organism>
<feature type="compositionally biased region" description="Basic and acidic residues" evidence="1">
    <location>
        <begin position="291"/>
        <end position="324"/>
    </location>
</feature>
<evidence type="ECO:0000313" key="2">
    <source>
        <dbReference type="EMBL" id="EFO77989.1"/>
    </source>
</evidence>
<dbReference type="Proteomes" id="UP000003457">
    <property type="component" value="Unassembled WGS sequence"/>
</dbReference>
<gene>
    <name evidence="2" type="ORF">HMPREF9003_1859</name>
</gene>
<feature type="compositionally biased region" description="Low complexity" evidence="1">
    <location>
        <begin position="362"/>
        <end position="380"/>
    </location>
</feature>
<comment type="caution">
    <text evidence="2">The sequence shown here is derived from an EMBL/GenBank/DDBJ whole genome shotgun (WGS) entry which is preliminary data.</text>
</comment>